<organism evidence="2 3">
    <name type="scientific">Alishewanella jeotgali KCTC 22429</name>
    <dbReference type="NCBI Taxonomy" id="1129374"/>
    <lineage>
        <taxon>Bacteria</taxon>
        <taxon>Pseudomonadati</taxon>
        <taxon>Pseudomonadota</taxon>
        <taxon>Gammaproteobacteria</taxon>
        <taxon>Alteromonadales</taxon>
        <taxon>Alteromonadaceae</taxon>
        <taxon>Alishewanella</taxon>
    </lineage>
</organism>
<evidence type="ECO:0000259" key="1">
    <source>
        <dbReference type="Pfam" id="PF01832"/>
    </source>
</evidence>
<gene>
    <name evidence="2" type="ORF">AJE_01791</name>
</gene>
<comment type="caution">
    <text evidence="2">The sequence shown here is derived from an EMBL/GenBank/DDBJ whole genome shotgun (WGS) entry which is preliminary data.</text>
</comment>
<dbReference type="InterPro" id="IPR002901">
    <property type="entry name" value="MGlyc_endo_b_GlcNAc-like_dom"/>
</dbReference>
<dbReference type="EMBL" id="AHTH01000005">
    <property type="protein sequence ID" value="EHR41969.1"/>
    <property type="molecule type" value="Genomic_DNA"/>
</dbReference>
<feature type="domain" description="Mannosyl-glycoprotein endo-beta-N-acetylglucosamidase-like" evidence="1">
    <location>
        <begin position="149"/>
        <end position="280"/>
    </location>
</feature>
<accession>H3ZAK5</accession>
<dbReference type="Pfam" id="PF01832">
    <property type="entry name" value="Glucosaminidase"/>
    <property type="match status" value="1"/>
</dbReference>
<dbReference type="GO" id="GO:0004040">
    <property type="term" value="F:amidase activity"/>
    <property type="evidence" value="ECO:0007669"/>
    <property type="project" value="InterPro"/>
</dbReference>
<dbReference type="Gene3D" id="1.10.530.10">
    <property type="match status" value="1"/>
</dbReference>
<reference evidence="2 3" key="1">
    <citation type="journal article" date="2012" name="J. Bacteriol.">
        <title>Genome Sequence of Extracellular-Protease-Producing Alishewanella jeotgali Isolated from Traditional Korean Fermented Seafood.</title>
        <authorList>
            <person name="Jung J."/>
            <person name="Chun J."/>
            <person name="Park W."/>
        </authorList>
    </citation>
    <scope>NUCLEOTIDE SEQUENCE [LARGE SCALE GENOMIC DNA]</scope>
    <source>
        <strain evidence="2 3">KCTC 22429</strain>
    </source>
</reference>
<dbReference type="PANTHER" id="PTHR40572:SF1">
    <property type="entry name" value="PROTEIN BAX"/>
    <property type="match status" value="1"/>
</dbReference>
<dbReference type="PANTHER" id="PTHR40572">
    <property type="entry name" value="PROTEIN BAX"/>
    <property type="match status" value="1"/>
</dbReference>
<dbReference type="RefSeq" id="WP_008949393.1">
    <property type="nucleotide sequence ID" value="NZ_AHTH01000005.1"/>
</dbReference>
<sequence length="288" mass="33993">MLLIRKLILLLFWLWVVIAIASPFSQLEPIKEPEALEEWQIPSRLTALSEADQKKLLQRLAYPKADIPKQPLPDFNAIRDINRKKQAFFDYLRPHVKRENQRLLWLREQLLDIAEKKQKNLRISLEEYAFLYSLYEEFKLDVAETDPQALQELLKRVDILPESLVLMQAANESAWGTSRFAVEGYNFFGQWCFREGCGLIPQNRAEDQFHEVARFDSPAASIRSYFYNLNTFHTYEKLRHIRAEHRADNKPLRGEALAHGLSAYSERGHEYIEEITAMIRFNRRLLEE</sequence>
<dbReference type="STRING" id="1129374.AJE_01791"/>
<name>H3ZAK5_9ALTE</name>
<evidence type="ECO:0000313" key="3">
    <source>
        <dbReference type="Proteomes" id="UP000012046"/>
    </source>
</evidence>
<keyword evidence="3" id="KW-1185">Reference proteome</keyword>
<dbReference type="PATRIC" id="fig|1129374.4.peg.359"/>
<dbReference type="Proteomes" id="UP000012046">
    <property type="component" value="Unassembled WGS sequence"/>
</dbReference>
<dbReference type="eggNOG" id="COG2992">
    <property type="taxonomic scope" value="Bacteria"/>
</dbReference>
<proteinExistence type="predicted"/>
<evidence type="ECO:0000313" key="2">
    <source>
        <dbReference type="EMBL" id="EHR41969.1"/>
    </source>
</evidence>
<protein>
    <submittedName>
        <fullName evidence="2">Lysozyme</fullName>
    </submittedName>
</protein>
<dbReference type="InterPro" id="IPR053195">
    <property type="entry name" value="Bax-like"/>
</dbReference>
<dbReference type="AlphaFoldDB" id="H3ZAK5"/>